<keyword evidence="5 6" id="KW-0482">Metalloprotease</keyword>
<reference evidence="8 9" key="1">
    <citation type="journal article" date="2015" name="Genome Biol. Evol.">
        <title>Phylogenomic analyses indicate that early fungi evolved digesting cell walls of algal ancestors of land plants.</title>
        <authorList>
            <person name="Chang Y."/>
            <person name="Wang S."/>
            <person name="Sekimoto S."/>
            <person name="Aerts A.L."/>
            <person name="Choi C."/>
            <person name="Clum A."/>
            <person name="LaButti K.M."/>
            <person name="Lindquist E.A."/>
            <person name="Yee Ngan C."/>
            <person name="Ohm R.A."/>
            <person name="Salamov A.A."/>
            <person name="Grigoriev I.V."/>
            <person name="Spatafora J.W."/>
            <person name="Berbee M.L."/>
        </authorList>
    </citation>
    <scope>NUCLEOTIDE SEQUENCE [LARGE SCALE GENOMIC DNA]</scope>
    <source>
        <strain evidence="8 9">JEL478</strain>
    </source>
</reference>
<keyword evidence="3 6" id="KW-0378">Hydrolase</keyword>
<dbReference type="AlphaFoldDB" id="A0A139AF54"/>
<evidence type="ECO:0000259" key="7">
    <source>
        <dbReference type="Pfam" id="PF01435"/>
    </source>
</evidence>
<sequence>MSPFTGRIRFVETSRKEEQKAAGAGIEESQRFFTFLPPDDARAQLVSAVAERLLKVVKSTRGAVPWNWHISIVDDDSTQSIVHLGGGKILVFTGILDWVQHDENRLAALLAHEFAHASARHFAEAKWRRHTFSSTPRYRFYLSPREFPADMIDEGTNDFGFELPYWKEQEEEADLISLRILRLAGYETDTYSAVLEKFLEEKSRIRYSQDIKATSLTGYVVQHPVDERRVANLKLWVKE</sequence>
<dbReference type="InterPro" id="IPR001915">
    <property type="entry name" value="Peptidase_M48"/>
</dbReference>
<dbReference type="STRING" id="1344416.A0A139AF54"/>
<gene>
    <name evidence="8" type="ORF">M427DRAFT_32395</name>
</gene>
<keyword evidence="1 6" id="KW-0645">Protease</keyword>
<dbReference type="EMBL" id="KQ965762">
    <property type="protein sequence ID" value="KXS15446.1"/>
    <property type="molecule type" value="Genomic_DNA"/>
</dbReference>
<dbReference type="Gene3D" id="3.30.2010.10">
    <property type="entry name" value="Metalloproteases ('zincins'), catalytic domain"/>
    <property type="match status" value="1"/>
</dbReference>
<dbReference type="GO" id="GO:0046872">
    <property type="term" value="F:metal ion binding"/>
    <property type="evidence" value="ECO:0007669"/>
    <property type="project" value="UniProtKB-KW"/>
</dbReference>
<evidence type="ECO:0000313" key="8">
    <source>
        <dbReference type="EMBL" id="KXS15446.1"/>
    </source>
</evidence>
<comment type="cofactor">
    <cofactor evidence="6">
        <name>Zn(2+)</name>
        <dbReference type="ChEBI" id="CHEBI:29105"/>
    </cofactor>
    <text evidence="6">Binds 1 zinc ion per subunit.</text>
</comment>
<dbReference type="PANTHER" id="PTHR22726:SF18">
    <property type="entry name" value="PEPTIDASE M48 DOMAIN-CONTAINING PROTEIN"/>
    <property type="match status" value="1"/>
</dbReference>
<evidence type="ECO:0000256" key="1">
    <source>
        <dbReference type="ARBA" id="ARBA00022670"/>
    </source>
</evidence>
<dbReference type="OrthoDB" id="10499393at2759"/>
<dbReference type="GO" id="GO:0006515">
    <property type="term" value="P:protein quality control for misfolded or incompletely synthesized proteins"/>
    <property type="evidence" value="ECO:0007669"/>
    <property type="project" value="TreeGrafter"/>
</dbReference>
<dbReference type="PANTHER" id="PTHR22726">
    <property type="entry name" value="METALLOENDOPEPTIDASE OMA1"/>
    <property type="match status" value="1"/>
</dbReference>
<proteinExistence type="inferred from homology"/>
<evidence type="ECO:0000313" key="9">
    <source>
        <dbReference type="Proteomes" id="UP000070544"/>
    </source>
</evidence>
<organism evidence="8 9">
    <name type="scientific">Gonapodya prolifera (strain JEL478)</name>
    <name type="common">Monoblepharis prolifera</name>
    <dbReference type="NCBI Taxonomy" id="1344416"/>
    <lineage>
        <taxon>Eukaryota</taxon>
        <taxon>Fungi</taxon>
        <taxon>Fungi incertae sedis</taxon>
        <taxon>Chytridiomycota</taxon>
        <taxon>Chytridiomycota incertae sedis</taxon>
        <taxon>Monoblepharidomycetes</taxon>
        <taxon>Monoblepharidales</taxon>
        <taxon>Gonapodyaceae</taxon>
        <taxon>Gonapodya</taxon>
    </lineage>
</organism>
<evidence type="ECO:0000256" key="2">
    <source>
        <dbReference type="ARBA" id="ARBA00022723"/>
    </source>
</evidence>
<dbReference type="Pfam" id="PF01435">
    <property type="entry name" value="Peptidase_M48"/>
    <property type="match status" value="1"/>
</dbReference>
<dbReference type="GO" id="GO:0034982">
    <property type="term" value="P:mitochondrial protein processing"/>
    <property type="evidence" value="ECO:0007669"/>
    <property type="project" value="TreeGrafter"/>
</dbReference>
<comment type="similarity">
    <text evidence="6">Belongs to the peptidase M48 family.</text>
</comment>
<evidence type="ECO:0000256" key="5">
    <source>
        <dbReference type="ARBA" id="ARBA00023049"/>
    </source>
</evidence>
<dbReference type="GO" id="GO:0004222">
    <property type="term" value="F:metalloendopeptidase activity"/>
    <property type="evidence" value="ECO:0007669"/>
    <property type="project" value="InterPro"/>
</dbReference>
<keyword evidence="2" id="KW-0479">Metal-binding</keyword>
<feature type="domain" description="Peptidase M48" evidence="7">
    <location>
        <begin position="48"/>
        <end position="236"/>
    </location>
</feature>
<evidence type="ECO:0000256" key="3">
    <source>
        <dbReference type="ARBA" id="ARBA00022801"/>
    </source>
</evidence>
<dbReference type="Proteomes" id="UP000070544">
    <property type="component" value="Unassembled WGS sequence"/>
</dbReference>
<accession>A0A139AF54</accession>
<protein>
    <recommendedName>
        <fullName evidence="7">Peptidase M48 domain-containing protein</fullName>
    </recommendedName>
</protein>
<name>A0A139AF54_GONPJ</name>
<dbReference type="InterPro" id="IPR051156">
    <property type="entry name" value="Mito/Outer_Membr_Metalloprot"/>
</dbReference>
<evidence type="ECO:0000256" key="4">
    <source>
        <dbReference type="ARBA" id="ARBA00022833"/>
    </source>
</evidence>
<keyword evidence="9" id="KW-1185">Reference proteome</keyword>
<dbReference type="GO" id="GO:0005743">
    <property type="term" value="C:mitochondrial inner membrane"/>
    <property type="evidence" value="ECO:0007669"/>
    <property type="project" value="TreeGrafter"/>
</dbReference>
<evidence type="ECO:0000256" key="6">
    <source>
        <dbReference type="RuleBase" id="RU003983"/>
    </source>
</evidence>
<keyword evidence="4 6" id="KW-0862">Zinc</keyword>